<dbReference type="Pfam" id="PF02652">
    <property type="entry name" value="Lactate_perm"/>
    <property type="match status" value="2"/>
</dbReference>
<dbReference type="RefSeq" id="WP_013048610.1">
    <property type="nucleotide sequence ID" value="NC_014011.1"/>
</dbReference>
<keyword evidence="10" id="KW-1185">Reference proteome</keyword>
<dbReference type="HOGENOM" id="CLU_021628_0_0_0"/>
<feature type="transmembrane region" description="Helical" evidence="8">
    <location>
        <begin position="356"/>
        <end position="376"/>
    </location>
</feature>
<evidence type="ECO:0000256" key="5">
    <source>
        <dbReference type="ARBA" id="ARBA00022692"/>
    </source>
</evidence>
<comment type="similarity">
    <text evidence="2 8">Belongs to the lactate permease family.</text>
</comment>
<feature type="transmembrane region" description="Helical" evidence="8">
    <location>
        <begin position="6"/>
        <end position="23"/>
    </location>
</feature>
<evidence type="ECO:0000256" key="3">
    <source>
        <dbReference type="ARBA" id="ARBA00022448"/>
    </source>
</evidence>
<sequence>MNFLLALLPIAIIIVGMAGLNYSSKVVAPVSWIVALFLGFLVFKSPVEALLLTSWNGFLDGIRIVWLIFAAFTLLIIMVDSKAMDSIKQGLSHVTRDKRLMVLFLAIPFGTFLEGAAGAGAPAALAAPFLVGLGMDPVIAAAACLIGNSCPVCWGGAGVTTVVGSGAAGLDFVPVSAMTGRFMALGYLLLPVLIIGFVFGKKAFKGIWKDIVVMGLMMGSINFTMSNFLISVTELTSLIGGMTGTFLFGAYLWFRKDAAMPEEYRFNSQNESLSEETSEERSSQLSFIRSLLPYLILSALLVVVRLSFPLKTLVSFGGGYTVWVGTVILASAFVASFILGYSQFFVSSAVKAFKRVIPALVAMGLLLAMVNCMKLSGQISTLAVTFATIARFFYPAVAVLIGQIGSFVTGTNLGSNLMFNPLHVEAVKNLSINVLPVVAAQNTGGAIGNMICPNNVVAVCACVAILGREGEVMRKTLIPSFCFFLFFGSLAMFYTYVIFPA</sequence>
<evidence type="ECO:0000256" key="2">
    <source>
        <dbReference type="ARBA" id="ARBA00010100"/>
    </source>
</evidence>
<name>D5EFL5_AMICL</name>
<reference evidence="9 10" key="1">
    <citation type="journal article" date="2010" name="Stand. Genomic Sci.">
        <title>Complete genome sequence of Aminobacterium colombiense type strain (ALA-1).</title>
        <authorList>
            <person name="Chertkov O."/>
            <person name="Sikorski J."/>
            <person name="Brambilla E."/>
            <person name="Lapidus A."/>
            <person name="Copeland A."/>
            <person name="Glavina Del Rio T."/>
            <person name="Nolan M."/>
            <person name="Lucas S."/>
            <person name="Tice H."/>
            <person name="Cheng J.F."/>
            <person name="Han C."/>
            <person name="Detter J.C."/>
            <person name="Bruce D."/>
            <person name="Tapia R."/>
            <person name="Goodwin L."/>
            <person name="Pitluck S."/>
            <person name="Liolios K."/>
            <person name="Ivanova N."/>
            <person name="Mavromatis K."/>
            <person name="Ovchinnikova G."/>
            <person name="Pati A."/>
            <person name="Chen A."/>
            <person name="Palaniappan K."/>
            <person name="Land M."/>
            <person name="Hauser L."/>
            <person name="Chang Y.J."/>
            <person name="Jeffries C.D."/>
            <person name="Spring S."/>
            <person name="Rohde M."/>
            <person name="Goker M."/>
            <person name="Bristow J."/>
            <person name="Eisen J.A."/>
            <person name="Markowitz V."/>
            <person name="Hugenholtz P."/>
            <person name="Kyrpides N.C."/>
            <person name="Klenk H.P."/>
        </authorList>
    </citation>
    <scope>NUCLEOTIDE SEQUENCE [LARGE SCALE GENOMIC DNA]</scope>
    <source>
        <strain evidence="10">DSM 12261 / ALA-1</strain>
    </source>
</reference>
<evidence type="ECO:0000313" key="9">
    <source>
        <dbReference type="EMBL" id="ADE57347.1"/>
    </source>
</evidence>
<dbReference type="GO" id="GO:0005886">
    <property type="term" value="C:plasma membrane"/>
    <property type="evidence" value="ECO:0007669"/>
    <property type="project" value="UniProtKB-SubCell"/>
</dbReference>
<gene>
    <name evidence="9" type="ordered locus">Amico_1226</name>
</gene>
<keyword evidence="5 8" id="KW-0812">Transmembrane</keyword>
<keyword evidence="7 8" id="KW-0472">Membrane</keyword>
<feature type="transmembrane region" description="Helical" evidence="8">
    <location>
        <begin position="152"/>
        <end position="170"/>
    </location>
</feature>
<protein>
    <recommendedName>
        <fullName evidence="8">L-lactate permease</fullName>
    </recommendedName>
</protein>
<dbReference type="PANTHER" id="PTHR30003">
    <property type="entry name" value="L-LACTATE PERMEASE"/>
    <property type="match status" value="1"/>
</dbReference>
<keyword evidence="3 8" id="KW-0813">Transport</keyword>
<proteinExistence type="inferred from homology"/>
<feature type="transmembrane region" description="Helical" evidence="8">
    <location>
        <begin position="182"/>
        <end position="199"/>
    </location>
</feature>
<evidence type="ECO:0000256" key="7">
    <source>
        <dbReference type="ARBA" id="ARBA00023136"/>
    </source>
</evidence>
<dbReference type="InterPro" id="IPR003804">
    <property type="entry name" value="Lactate_perm"/>
</dbReference>
<dbReference type="EMBL" id="CP001997">
    <property type="protein sequence ID" value="ADE57347.1"/>
    <property type="molecule type" value="Genomic_DNA"/>
</dbReference>
<feature type="transmembrane region" description="Helical" evidence="8">
    <location>
        <begin position="382"/>
        <end position="408"/>
    </location>
</feature>
<evidence type="ECO:0000256" key="6">
    <source>
        <dbReference type="ARBA" id="ARBA00022989"/>
    </source>
</evidence>
<dbReference type="GO" id="GO:0015129">
    <property type="term" value="F:lactate transmembrane transporter activity"/>
    <property type="evidence" value="ECO:0007669"/>
    <property type="project" value="UniProtKB-UniRule"/>
</dbReference>
<comment type="subcellular location">
    <subcellularLocation>
        <location evidence="1 8">Cell membrane</location>
        <topology evidence="1 8">Multi-pass membrane protein</topology>
    </subcellularLocation>
</comment>
<dbReference type="GO" id="GO:0015295">
    <property type="term" value="F:solute:proton symporter activity"/>
    <property type="evidence" value="ECO:0007669"/>
    <property type="project" value="TreeGrafter"/>
</dbReference>
<evidence type="ECO:0000313" key="10">
    <source>
        <dbReference type="Proteomes" id="UP000002366"/>
    </source>
</evidence>
<feature type="transmembrane region" description="Helical" evidence="8">
    <location>
        <begin position="30"/>
        <end position="55"/>
    </location>
</feature>
<dbReference type="PANTHER" id="PTHR30003:SF0">
    <property type="entry name" value="GLYCOLATE PERMEASE GLCA-RELATED"/>
    <property type="match status" value="1"/>
</dbReference>
<feature type="transmembrane region" description="Helical" evidence="8">
    <location>
        <begin position="100"/>
        <end position="119"/>
    </location>
</feature>
<dbReference type="STRING" id="572547.Amico_1226"/>
<dbReference type="Proteomes" id="UP000002366">
    <property type="component" value="Chromosome"/>
</dbReference>
<dbReference type="KEGG" id="aco:Amico_1226"/>
<organism evidence="9 10">
    <name type="scientific">Aminobacterium colombiense (strain DSM 12261 / ALA-1)</name>
    <dbReference type="NCBI Taxonomy" id="572547"/>
    <lineage>
        <taxon>Bacteria</taxon>
        <taxon>Thermotogati</taxon>
        <taxon>Synergistota</taxon>
        <taxon>Synergistia</taxon>
        <taxon>Synergistales</taxon>
        <taxon>Aminobacteriaceae</taxon>
        <taxon>Aminobacterium</taxon>
    </lineage>
</organism>
<feature type="transmembrane region" description="Helical" evidence="8">
    <location>
        <begin position="477"/>
        <end position="499"/>
    </location>
</feature>
<feature type="transmembrane region" description="Helical" evidence="8">
    <location>
        <begin position="320"/>
        <end position="344"/>
    </location>
</feature>
<feature type="transmembrane region" description="Helical" evidence="8">
    <location>
        <begin position="125"/>
        <end position="145"/>
    </location>
</feature>
<feature type="transmembrane region" description="Helical" evidence="8">
    <location>
        <begin position="61"/>
        <end position="79"/>
    </location>
</feature>
<evidence type="ECO:0000256" key="1">
    <source>
        <dbReference type="ARBA" id="ARBA00004651"/>
    </source>
</evidence>
<feature type="transmembrane region" description="Helical" evidence="8">
    <location>
        <begin position="291"/>
        <end position="308"/>
    </location>
</feature>
<feature type="transmembrane region" description="Helical" evidence="8">
    <location>
        <begin position="236"/>
        <end position="254"/>
    </location>
</feature>
<feature type="transmembrane region" description="Helical" evidence="8">
    <location>
        <begin position="211"/>
        <end position="230"/>
    </location>
</feature>
<keyword evidence="4 8" id="KW-1003">Cell membrane</keyword>
<comment type="function">
    <text evidence="8">Uptake of L-lactate across the membrane. Can also transport D-lactate and glycolate.</text>
</comment>
<accession>D5EFL5</accession>
<dbReference type="AlphaFoldDB" id="D5EFL5"/>
<keyword evidence="6 8" id="KW-1133">Transmembrane helix</keyword>
<evidence type="ECO:0000256" key="8">
    <source>
        <dbReference type="RuleBase" id="RU365092"/>
    </source>
</evidence>
<evidence type="ECO:0000256" key="4">
    <source>
        <dbReference type="ARBA" id="ARBA00022475"/>
    </source>
</evidence>
<dbReference type="eggNOG" id="COG1620">
    <property type="taxonomic scope" value="Bacteria"/>
</dbReference>